<comment type="caution">
    <text evidence="5">The sequence shown here is derived from an EMBL/GenBank/DDBJ whole genome shotgun (WGS) entry which is preliminary data.</text>
</comment>
<dbReference type="InterPro" id="IPR050107">
    <property type="entry name" value="ABC_carbohydrate_import_ATPase"/>
</dbReference>
<dbReference type="AlphaFoldDB" id="A0ABD5BT15"/>
<keyword evidence="4 5" id="KW-0067">ATP-binding</keyword>
<reference evidence="5 6" key="1">
    <citation type="submission" date="2023-07" db="EMBL/GenBank/DDBJ databases">
        <title>Pathogens genome sequencing project 196.</title>
        <authorList>
            <person name="Cao X."/>
        </authorList>
    </citation>
    <scope>NUCLEOTIDE SEQUENCE [LARGE SCALE GENOMIC DNA]</scope>
    <source>
        <strain evidence="5 6">SM41</strain>
    </source>
</reference>
<evidence type="ECO:0000313" key="5">
    <source>
        <dbReference type="EMBL" id="MDQ9559499.1"/>
    </source>
</evidence>
<protein>
    <submittedName>
        <fullName evidence="5">D-xylose ABC transporter ATP-binding protein</fullName>
    </submittedName>
</protein>
<proteinExistence type="predicted"/>
<gene>
    <name evidence="5" type="ORF">RF091_28820</name>
</gene>
<dbReference type="Gene3D" id="3.40.50.300">
    <property type="entry name" value="P-loop containing nucleotide triphosphate hydrolases"/>
    <property type="match status" value="1"/>
</dbReference>
<dbReference type="PANTHER" id="PTHR43790">
    <property type="entry name" value="CARBOHYDRATE TRANSPORT ATP-BINDING PROTEIN MG119-RELATED"/>
    <property type="match status" value="1"/>
</dbReference>
<organism evidence="5 6">
    <name type="scientific">Serratia marcescens</name>
    <dbReference type="NCBI Taxonomy" id="615"/>
    <lineage>
        <taxon>Bacteria</taxon>
        <taxon>Pseudomonadati</taxon>
        <taxon>Pseudomonadota</taxon>
        <taxon>Gammaproteobacteria</taxon>
        <taxon>Enterobacterales</taxon>
        <taxon>Yersiniaceae</taxon>
        <taxon>Serratia</taxon>
    </lineage>
</organism>
<name>A0ABD5BT15_SERMA</name>
<evidence type="ECO:0000256" key="1">
    <source>
        <dbReference type="ARBA" id="ARBA00022448"/>
    </source>
</evidence>
<dbReference type="GO" id="GO:0005524">
    <property type="term" value="F:ATP binding"/>
    <property type="evidence" value="ECO:0007669"/>
    <property type="project" value="UniProtKB-KW"/>
</dbReference>
<dbReference type="PANTHER" id="PTHR43790:SF9">
    <property type="entry name" value="GALACTOFURANOSE TRANSPORTER ATP-BINDING PROTEIN YTFR"/>
    <property type="match status" value="1"/>
</dbReference>
<evidence type="ECO:0000256" key="4">
    <source>
        <dbReference type="ARBA" id="ARBA00022840"/>
    </source>
</evidence>
<feature type="non-terminal residue" evidence="5">
    <location>
        <position position="1"/>
    </location>
</feature>
<keyword evidence="1" id="KW-0813">Transport</keyword>
<evidence type="ECO:0000256" key="2">
    <source>
        <dbReference type="ARBA" id="ARBA00022737"/>
    </source>
</evidence>
<keyword evidence="2" id="KW-0677">Repeat</keyword>
<feature type="non-terminal residue" evidence="5">
    <location>
        <position position="68"/>
    </location>
</feature>
<sequence>DEPTSALTEGEVVHLFAIIRELREQGKGIIYISHKMDEIFAITDEVSIFRDGTFIACDKTENLTKQSL</sequence>
<accession>A0ABD5BT15</accession>
<dbReference type="SUPFAM" id="SSF52540">
    <property type="entry name" value="P-loop containing nucleoside triphosphate hydrolases"/>
    <property type="match status" value="1"/>
</dbReference>
<keyword evidence="3" id="KW-0547">Nucleotide-binding</keyword>
<dbReference type="Proteomes" id="UP001234811">
    <property type="component" value="Unassembled WGS sequence"/>
</dbReference>
<evidence type="ECO:0000313" key="6">
    <source>
        <dbReference type="Proteomes" id="UP001234811"/>
    </source>
</evidence>
<dbReference type="EMBL" id="JAVIPQ010000510">
    <property type="protein sequence ID" value="MDQ9559499.1"/>
    <property type="molecule type" value="Genomic_DNA"/>
</dbReference>
<evidence type="ECO:0000256" key="3">
    <source>
        <dbReference type="ARBA" id="ARBA00022741"/>
    </source>
</evidence>
<dbReference type="InterPro" id="IPR027417">
    <property type="entry name" value="P-loop_NTPase"/>
</dbReference>